<proteinExistence type="predicted"/>
<dbReference type="EMBL" id="CU928164">
    <property type="protein sequence ID" value="CAR17071.1"/>
    <property type="molecule type" value="Genomic_DNA"/>
</dbReference>
<dbReference type="PATRIC" id="fig|585057.6.peg.984"/>
<accession>A0A0H3MNG7</accession>
<sequence length="64" mass="6798">MSVIAGKPTLAASFSFSDMTLLAGDGIQTRSGNIIPRIVGYLTLSLRPGKHLKIAHTLIGKQSF</sequence>
<protein>
    <submittedName>
        <fullName evidence="1">Uncharacterized protein</fullName>
    </submittedName>
</protein>
<name>A0A0H3MNG7_ECO7I</name>
<dbReference type="HOGENOM" id="CLU_206459_0_0_6"/>
<reference evidence="2" key="1">
    <citation type="journal article" date="2009" name="PLoS Genet.">
        <title>Organised genome dynamics in the Escherichia coli species results in highly diverse adaptive paths.</title>
        <authorList>
            <person name="Touchon M."/>
            <person name="Hoede C."/>
            <person name="Tenaillon O."/>
            <person name="Barbe V."/>
            <person name="Baeriswyl S."/>
            <person name="Bidet P."/>
            <person name="Bingen E."/>
            <person name="Bonacorsi S."/>
            <person name="Bouchier C."/>
            <person name="Bouvet O."/>
            <person name="Calteau A."/>
            <person name="Chiapello H."/>
            <person name="Clermont O."/>
            <person name="Cruveiller S."/>
            <person name="Danchin A."/>
            <person name="Diard M."/>
            <person name="Dossat C."/>
            <person name="Karoui M.E."/>
            <person name="Frapy E."/>
            <person name="Garry L."/>
            <person name="Ghigo J.M."/>
            <person name="Gilles A.M."/>
            <person name="Johnson J."/>
            <person name="Le Bouguenec C."/>
            <person name="Lescat M."/>
            <person name="Mangenot S."/>
            <person name="Martinez-Jehanne V."/>
            <person name="Matic I."/>
            <person name="Nassif X."/>
            <person name="Oztas S."/>
            <person name="Petit M.A."/>
            <person name="Pichon C."/>
            <person name="Rouy Z."/>
            <person name="Ruf C.S."/>
            <person name="Schneider D."/>
            <person name="Tourret J."/>
            <person name="Vacherie B."/>
            <person name="Vallenet D."/>
            <person name="Medigue C."/>
            <person name="Rocha E.P.C."/>
            <person name="Denamur E."/>
        </authorList>
    </citation>
    <scope>NUCLEOTIDE SEQUENCE [LARGE SCALE GENOMIC DNA]</scope>
    <source>
        <strain evidence="2">IAI39 / ExPEC</strain>
    </source>
</reference>
<evidence type="ECO:0000313" key="2">
    <source>
        <dbReference type="Proteomes" id="UP000000749"/>
    </source>
</evidence>
<gene>
    <name evidence="1" type="ordered locus">ECIAI39_0934</name>
</gene>
<evidence type="ECO:0000313" key="1">
    <source>
        <dbReference type="EMBL" id="CAR17071.1"/>
    </source>
</evidence>
<dbReference type="AlphaFoldDB" id="A0A0H3MNG7"/>
<dbReference type="KEGG" id="ect:ECIAI39_0934"/>
<dbReference type="STRING" id="585057.ECIAI39_0934"/>
<organism evidence="1 2">
    <name type="scientific">Escherichia coli O7:K1 (strain IAI39 / ExPEC)</name>
    <dbReference type="NCBI Taxonomy" id="585057"/>
    <lineage>
        <taxon>Bacteria</taxon>
        <taxon>Pseudomonadati</taxon>
        <taxon>Pseudomonadota</taxon>
        <taxon>Gammaproteobacteria</taxon>
        <taxon>Enterobacterales</taxon>
        <taxon>Enterobacteriaceae</taxon>
        <taxon>Escherichia</taxon>
    </lineage>
</organism>
<dbReference type="Proteomes" id="UP000000749">
    <property type="component" value="Chromosome"/>
</dbReference>